<dbReference type="RefSeq" id="WP_274831051.1">
    <property type="nucleotide sequence ID" value="NZ_JARCJE010000004.1"/>
</dbReference>
<name>A0ABD4XFI9_9RHOB</name>
<proteinExistence type="predicted"/>
<evidence type="ECO:0000313" key="1">
    <source>
        <dbReference type="EMBL" id="MDE4168203.1"/>
    </source>
</evidence>
<comment type="caution">
    <text evidence="1">The sequence shown here is derived from an EMBL/GenBank/DDBJ whole genome shotgun (WGS) entry which is preliminary data.</text>
</comment>
<sequence length="164" mass="18228">MTIAAVTTRVSAAKDLHPALAAPIADQRDTPIFRTFAEMIEAVDAAIEMERDLSHSMSWDPASSGFVEAAENQWQDCLRLASDIFSAPTTSANDQPLQRMAMLMHFLIEAQNPDEALHFQRLMYEHRDLFTTSVPGVRQALNRAAWHVDAIVEMAASTLDCVQI</sequence>
<accession>A0ABD4XFI9</accession>
<dbReference type="EMBL" id="JARCJK010000027">
    <property type="protein sequence ID" value="MDE4168203.1"/>
    <property type="molecule type" value="Genomic_DNA"/>
</dbReference>
<dbReference type="Proteomes" id="UP001218364">
    <property type="component" value="Unassembled WGS sequence"/>
</dbReference>
<organism evidence="1 2">
    <name type="scientific">Phaeobacter gallaeciensis</name>
    <dbReference type="NCBI Taxonomy" id="60890"/>
    <lineage>
        <taxon>Bacteria</taxon>
        <taxon>Pseudomonadati</taxon>
        <taxon>Pseudomonadota</taxon>
        <taxon>Alphaproteobacteria</taxon>
        <taxon>Rhodobacterales</taxon>
        <taxon>Roseobacteraceae</taxon>
        <taxon>Phaeobacter</taxon>
    </lineage>
</organism>
<dbReference type="AlphaFoldDB" id="A0ABD4XFI9"/>
<protein>
    <submittedName>
        <fullName evidence="1">Uncharacterized protein</fullName>
    </submittedName>
</protein>
<reference evidence="1 2" key="1">
    <citation type="submission" date="2023-02" db="EMBL/GenBank/DDBJ databases">
        <title>Population genomics of bacteria associated with diatom.</title>
        <authorList>
            <person name="Xie J."/>
            <person name="Wang H."/>
        </authorList>
    </citation>
    <scope>NUCLEOTIDE SEQUENCE [LARGE SCALE GENOMIC DNA]</scope>
    <source>
        <strain evidence="1 2">PT47_8</strain>
    </source>
</reference>
<gene>
    <name evidence="1" type="ORF">PXK24_21195</name>
</gene>
<evidence type="ECO:0000313" key="2">
    <source>
        <dbReference type="Proteomes" id="UP001218364"/>
    </source>
</evidence>